<gene>
    <name evidence="1" type="primary">F52C9.6_6</name>
    <name evidence="1" type="ORF">g.153719</name>
</gene>
<dbReference type="PANTHER" id="PTHR47027:SF20">
    <property type="entry name" value="REVERSE TRANSCRIPTASE-LIKE PROTEIN WITH RNA-DIRECTED DNA POLYMERASE DOMAIN"/>
    <property type="match status" value="1"/>
</dbReference>
<dbReference type="PANTHER" id="PTHR47027">
    <property type="entry name" value="REVERSE TRANSCRIPTASE DOMAIN-CONTAINING PROTEIN"/>
    <property type="match status" value="1"/>
</dbReference>
<sequence length="223" mass="26183">MLMSRRPTPLQNVSIDHFSFEQIENFKYLGANINHKNNMHNEIKSRISAANRGYHAMRKMFTSKLLSRDTKKKLYIAYLRPIVMYGCETWSTTQGDENKLLTFERKILRKIYGPILNPNTGVYERRKNTDLNSLFNTANLKDFLRSKRLEWAGHVWRAEGKLIKQVLINKPNKKRPVGRPRQRWLDRVKDDLKRLSNGASIVDAEDRELWRTLVEAAKRLNGA</sequence>
<evidence type="ECO:0000313" key="1">
    <source>
        <dbReference type="EMBL" id="MBY30514.1"/>
    </source>
</evidence>
<proteinExistence type="predicted"/>
<dbReference type="AlphaFoldDB" id="A0A2S2PM97"/>
<protein>
    <submittedName>
        <fullName evidence="1">Uncharacterized transposon-derived protein F52C9.6</fullName>
    </submittedName>
</protein>
<dbReference type="EMBL" id="GGMR01017895">
    <property type="protein sequence ID" value="MBY30514.1"/>
    <property type="molecule type" value="Transcribed_RNA"/>
</dbReference>
<organism evidence="1">
    <name type="scientific">Schizaphis graminum</name>
    <name type="common">Green bug aphid</name>
    <dbReference type="NCBI Taxonomy" id="13262"/>
    <lineage>
        <taxon>Eukaryota</taxon>
        <taxon>Metazoa</taxon>
        <taxon>Ecdysozoa</taxon>
        <taxon>Arthropoda</taxon>
        <taxon>Hexapoda</taxon>
        <taxon>Insecta</taxon>
        <taxon>Pterygota</taxon>
        <taxon>Neoptera</taxon>
        <taxon>Paraneoptera</taxon>
        <taxon>Hemiptera</taxon>
        <taxon>Sternorrhyncha</taxon>
        <taxon>Aphidomorpha</taxon>
        <taxon>Aphidoidea</taxon>
        <taxon>Aphididae</taxon>
        <taxon>Aphidini</taxon>
        <taxon>Schizaphis</taxon>
    </lineage>
</organism>
<name>A0A2S2PM97_SCHGA</name>
<reference evidence="1" key="1">
    <citation type="submission" date="2018-04" db="EMBL/GenBank/DDBJ databases">
        <title>Transcriptome of Schizaphis graminum biotype I.</title>
        <authorList>
            <person name="Scully E.D."/>
            <person name="Geib S.M."/>
            <person name="Palmer N.A."/>
            <person name="Koch K."/>
            <person name="Bradshaw J."/>
            <person name="Heng-Moss T."/>
            <person name="Sarath G."/>
        </authorList>
    </citation>
    <scope>NUCLEOTIDE SEQUENCE</scope>
</reference>
<accession>A0A2S2PM97</accession>